<dbReference type="RefSeq" id="WP_315727366.1">
    <property type="nucleotide sequence ID" value="NZ_JAVUPU010000008.1"/>
</dbReference>
<evidence type="ECO:0000313" key="2">
    <source>
        <dbReference type="EMBL" id="MDT9600266.1"/>
    </source>
</evidence>
<protein>
    <submittedName>
        <fullName evidence="2">Uncharacterized protein</fullName>
    </submittedName>
</protein>
<reference evidence="2 3" key="1">
    <citation type="submission" date="2023-05" db="EMBL/GenBank/DDBJ databases">
        <authorList>
            <person name="Guo Y."/>
        </authorList>
    </citation>
    <scope>NUCLEOTIDE SEQUENCE [LARGE SCALE GENOMIC DNA]</scope>
    <source>
        <strain evidence="2 3">GR2756</strain>
    </source>
</reference>
<gene>
    <name evidence="2" type="ORF">RQX22_14995</name>
</gene>
<accession>A0ABU3QA32</accession>
<organism evidence="2 3">
    <name type="scientific">Sphingosinicella rhizophila</name>
    <dbReference type="NCBI Taxonomy" id="3050082"/>
    <lineage>
        <taxon>Bacteria</taxon>
        <taxon>Pseudomonadati</taxon>
        <taxon>Pseudomonadota</taxon>
        <taxon>Alphaproteobacteria</taxon>
        <taxon>Sphingomonadales</taxon>
        <taxon>Sphingosinicellaceae</taxon>
        <taxon>Sphingosinicella</taxon>
    </lineage>
</organism>
<evidence type="ECO:0000256" key="1">
    <source>
        <dbReference type="SAM" id="MobiDB-lite"/>
    </source>
</evidence>
<feature type="region of interest" description="Disordered" evidence="1">
    <location>
        <begin position="1"/>
        <end position="25"/>
    </location>
</feature>
<feature type="compositionally biased region" description="Polar residues" evidence="1">
    <location>
        <begin position="1"/>
        <end position="10"/>
    </location>
</feature>
<name>A0ABU3QA32_9SPHN</name>
<dbReference type="EMBL" id="JAVUPU010000008">
    <property type="protein sequence ID" value="MDT9600266.1"/>
    <property type="molecule type" value="Genomic_DNA"/>
</dbReference>
<dbReference type="Proteomes" id="UP001259572">
    <property type="component" value="Unassembled WGS sequence"/>
</dbReference>
<evidence type="ECO:0000313" key="3">
    <source>
        <dbReference type="Proteomes" id="UP001259572"/>
    </source>
</evidence>
<sequence length="239" mass="26928">MEETTFTVSLPSLAEGDRTSASPAPTLAFDPVALEYRHDGWTPERQRAFIEELADCGIVREAAARVGMTEQSASRLRRRDEAASFRIAWDAAIRMGGERLRSVAFDRAVNGTLRRHYYHGAVVDEERVYDNRLLIYLLGRLPSPGLPPPWNGDRFLALADHGLPMPESFDKPVWREAERGWRTSFPPPDGFAGDEHGCFGDPDYDRALTPEEQAAADARIARKREQAARARNLYFEHMG</sequence>
<keyword evidence="3" id="KW-1185">Reference proteome</keyword>
<proteinExistence type="predicted"/>
<comment type="caution">
    <text evidence="2">The sequence shown here is derived from an EMBL/GenBank/DDBJ whole genome shotgun (WGS) entry which is preliminary data.</text>
</comment>